<gene>
    <name evidence="2" type="ORF">NPIL_667981</name>
</gene>
<accession>A0A8X6TE14</accession>
<name>A0A8X6TE14_NEPPI</name>
<dbReference type="EMBL" id="BMAW01007957">
    <property type="protein sequence ID" value="GFT06246.1"/>
    <property type="molecule type" value="Genomic_DNA"/>
</dbReference>
<organism evidence="2 3">
    <name type="scientific">Nephila pilipes</name>
    <name type="common">Giant wood spider</name>
    <name type="synonym">Nephila maculata</name>
    <dbReference type="NCBI Taxonomy" id="299642"/>
    <lineage>
        <taxon>Eukaryota</taxon>
        <taxon>Metazoa</taxon>
        <taxon>Ecdysozoa</taxon>
        <taxon>Arthropoda</taxon>
        <taxon>Chelicerata</taxon>
        <taxon>Arachnida</taxon>
        <taxon>Araneae</taxon>
        <taxon>Araneomorphae</taxon>
        <taxon>Entelegynae</taxon>
        <taxon>Araneoidea</taxon>
        <taxon>Nephilidae</taxon>
        <taxon>Nephila</taxon>
    </lineage>
</organism>
<keyword evidence="3" id="KW-1185">Reference proteome</keyword>
<dbReference type="Proteomes" id="UP000887013">
    <property type="component" value="Unassembled WGS sequence"/>
</dbReference>
<evidence type="ECO:0000313" key="2">
    <source>
        <dbReference type="EMBL" id="GFT06246.1"/>
    </source>
</evidence>
<evidence type="ECO:0000256" key="1">
    <source>
        <dbReference type="SAM" id="MobiDB-lite"/>
    </source>
</evidence>
<proteinExistence type="predicted"/>
<feature type="compositionally biased region" description="Basic and acidic residues" evidence="1">
    <location>
        <begin position="54"/>
        <end position="66"/>
    </location>
</feature>
<evidence type="ECO:0000313" key="3">
    <source>
        <dbReference type="Proteomes" id="UP000887013"/>
    </source>
</evidence>
<comment type="caution">
    <text evidence="2">The sequence shown here is derived from an EMBL/GenBank/DDBJ whole genome shotgun (WGS) entry which is preliminary data.</text>
</comment>
<protein>
    <submittedName>
        <fullName evidence="2">Uncharacterized protein</fullName>
    </submittedName>
</protein>
<dbReference type="AlphaFoldDB" id="A0A8X6TE14"/>
<reference evidence="2" key="1">
    <citation type="submission" date="2020-08" db="EMBL/GenBank/DDBJ databases">
        <title>Multicomponent nature underlies the extraordinary mechanical properties of spider dragline silk.</title>
        <authorList>
            <person name="Kono N."/>
            <person name="Nakamura H."/>
            <person name="Mori M."/>
            <person name="Yoshida Y."/>
            <person name="Ohtoshi R."/>
            <person name="Malay A.D."/>
            <person name="Moran D.A.P."/>
            <person name="Tomita M."/>
            <person name="Numata K."/>
            <person name="Arakawa K."/>
        </authorList>
    </citation>
    <scope>NUCLEOTIDE SEQUENCE</scope>
</reference>
<sequence>MENRLEKELSTFKNKKKININTNGRLSLTPDLRSPSQKERHMPNENYESIRSTDGGEKRDRSKGKSFESFVEI</sequence>
<feature type="region of interest" description="Disordered" evidence="1">
    <location>
        <begin position="20"/>
        <end position="73"/>
    </location>
</feature>